<evidence type="ECO:0000313" key="3">
    <source>
        <dbReference type="Proteomes" id="UP001059380"/>
    </source>
</evidence>
<evidence type="ECO:0000256" key="1">
    <source>
        <dbReference type="SAM" id="Phobius"/>
    </source>
</evidence>
<feature type="transmembrane region" description="Helical" evidence="1">
    <location>
        <begin position="19"/>
        <end position="38"/>
    </location>
</feature>
<reference evidence="2" key="1">
    <citation type="submission" date="2021-04" db="EMBL/GenBank/DDBJ databases">
        <title>Phylogenetic analysis of Acidobacteriaceae.</title>
        <authorList>
            <person name="Qiu L."/>
            <person name="Zhang Q."/>
        </authorList>
    </citation>
    <scope>NUCLEOTIDE SEQUENCE</scope>
    <source>
        <strain evidence="2">DSM 25168</strain>
    </source>
</reference>
<dbReference type="Pfam" id="PF08695">
    <property type="entry name" value="Coa1"/>
    <property type="match status" value="1"/>
</dbReference>
<proteinExistence type="predicted"/>
<gene>
    <name evidence="2" type="ORF">MOP44_11290</name>
</gene>
<keyword evidence="1" id="KW-1133">Transmembrane helix</keyword>
<dbReference type="Proteomes" id="UP001059380">
    <property type="component" value="Chromosome"/>
</dbReference>
<keyword evidence="1" id="KW-0812">Transmembrane</keyword>
<dbReference type="RefSeq" id="WP_260796143.1">
    <property type="nucleotide sequence ID" value="NZ_CP093313.1"/>
</dbReference>
<keyword evidence="1" id="KW-0472">Membrane</keyword>
<evidence type="ECO:0000313" key="2">
    <source>
        <dbReference type="EMBL" id="UWZ86504.1"/>
    </source>
</evidence>
<sequence>MPTANITPQKSWIQRHWKWILPVCLALAGIFFPIAYLMHNSEARQLAILRADASPTLAARLGHPLKYGWFSEGEISVNEAAGHAELTFSVSGPKGKGNLYVEAHKRARFWELDSLDFGDGQEADTLDLLREPTSGSAPHN</sequence>
<name>A0A9J7BV65_9BACT</name>
<keyword evidence="3" id="KW-1185">Reference proteome</keyword>
<dbReference type="KEGG" id="orp:MOP44_11290"/>
<accession>A0A9J7BV65</accession>
<organism evidence="2 3">
    <name type="scientific">Occallatibacter riparius</name>
    <dbReference type="NCBI Taxonomy" id="1002689"/>
    <lineage>
        <taxon>Bacteria</taxon>
        <taxon>Pseudomonadati</taxon>
        <taxon>Acidobacteriota</taxon>
        <taxon>Terriglobia</taxon>
        <taxon>Terriglobales</taxon>
        <taxon>Acidobacteriaceae</taxon>
        <taxon>Occallatibacter</taxon>
    </lineage>
</organism>
<protein>
    <submittedName>
        <fullName evidence="2">Cytochrome c oxidase assembly factor 1 family protein</fullName>
    </submittedName>
</protein>
<dbReference type="EMBL" id="CP093313">
    <property type="protein sequence ID" value="UWZ86504.1"/>
    <property type="molecule type" value="Genomic_DNA"/>
</dbReference>
<dbReference type="InterPro" id="IPR014807">
    <property type="entry name" value="Coa1"/>
</dbReference>
<dbReference type="AlphaFoldDB" id="A0A9J7BV65"/>